<comment type="caution">
    <text evidence="2">The sequence shown here is derived from an EMBL/GenBank/DDBJ whole genome shotgun (WGS) entry which is preliminary data.</text>
</comment>
<keyword evidence="3" id="KW-1185">Reference proteome</keyword>
<dbReference type="PANTHER" id="PTHR46409">
    <property type="entry name" value="HTH PSQ-TYPE DOMAIN-CONTAINING PROTEIN"/>
    <property type="match status" value="1"/>
</dbReference>
<protein>
    <submittedName>
        <fullName evidence="2">Uncharacterized protein</fullName>
    </submittedName>
</protein>
<dbReference type="PANTHER" id="PTHR46409:SF1">
    <property type="entry name" value="HTH PSQ-TYPE DOMAIN-CONTAINING PROTEIN"/>
    <property type="match status" value="1"/>
</dbReference>
<reference evidence="2" key="1">
    <citation type="journal article" date="2023" name="Science">
        <title>Genome structures resolve the early diversification of teleost fishes.</title>
        <authorList>
            <person name="Parey E."/>
            <person name="Louis A."/>
            <person name="Montfort J."/>
            <person name="Bouchez O."/>
            <person name="Roques C."/>
            <person name="Iampietro C."/>
            <person name="Lluch J."/>
            <person name="Castinel A."/>
            <person name="Donnadieu C."/>
            <person name="Desvignes T."/>
            <person name="Floi Bucao C."/>
            <person name="Jouanno E."/>
            <person name="Wen M."/>
            <person name="Mejri S."/>
            <person name="Dirks R."/>
            <person name="Jansen H."/>
            <person name="Henkel C."/>
            <person name="Chen W.J."/>
            <person name="Zahm M."/>
            <person name="Cabau C."/>
            <person name="Klopp C."/>
            <person name="Thompson A.W."/>
            <person name="Robinson-Rechavi M."/>
            <person name="Braasch I."/>
            <person name="Lecointre G."/>
            <person name="Bobe J."/>
            <person name="Postlethwait J.H."/>
            <person name="Berthelot C."/>
            <person name="Roest Crollius H."/>
            <person name="Guiguen Y."/>
        </authorList>
    </citation>
    <scope>NUCLEOTIDE SEQUENCE</scope>
    <source>
        <strain evidence="2">NC1722</strain>
    </source>
</reference>
<accession>A0AAD7S2Y7</accession>
<dbReference type="AlphaFoldDB" id="A0AAD7S2Y7"/>
<evidence type="ECO:0000256" key="1">
    <source>
        <dbReference type="SAM" id="MobiDB-lite"/>
    </source>
</evidence>
<feature type="region of interest" description="Disordered" evidence="1">
    <location>
        <begin position="40"/>
        <end position="59"/>
    </location>
</feature>
<evidence type="ECO:0000313" key="2">
    <source>
        <dbReference type="EMBL" id="KAJ8394997.1"/>
    </source>
</evidence>
<dbReference type="EMBL" id="JAINUG010000120">
    <property type="protein sequence ID" value="KAJ8394997.1"/>
    <property type="molecule type" value="Genomic_DNA"/>
</dbReference>
<sequence>MPTERRSAWYAHSEAILQTLLCSEDQKERTEGVERMLAIRGEGDPDTQLGDSSVRTRRSPDINCDASNIGDLISWSEGVSESPLTCFLSTLEVKNFINTPMEEKRDAGIRAQETSRRLMSKNESKQDLCNLAKFKKSGD</sequence>
<organism evidence="2 3">
    <name type="scientific">Aldrovandia affinis</name>
    <dbReference type="NCBI Taxonomy" id="143900"/>
    <lineage>
        <taxon>Eukaryota</taxon>
        <taxon>Metazoa</taxon>
        <taxon>Chordata</taxon>
        <taxon>Craniata</taxon>
        <taxon>Vertebrata</taxon>
        <taxon>Euteleostomi</taxon>
        <taxon>Actinopterygii</taxon>
        <taxon>Neopterygii</taxon>
        <taxon>Teleostei</taxon>
        <taxon>Notacanthiformes</taxon>
        <taxon>Halosauridae</taxon>
        <taxon>Aldrovandia</taxon>
    </lineage>
</organism>
<gene>
    <name evidence="2" type="ORF">AAFF_G00039480</name>
</gene>
<evidence type="ECO:0000313" key="3">
    <source>
        <dbReference type="Proteomes" id="UP001221898"/>
    </source>
</evidence>
<name>A0AAD7S2Y7_9TELE</name>
<dbReference type="Proteomes" id="UP001221898">
    <property type="component" value="Unassembled WGS sequence"/>
</dbReference>
<proteinExistence type="predicted"/>